<gene>
    <name evidence="1" type="ORF">GCM10009804_57790</name>
</gene>
<dbReference type="EMBL" id="BAAAPH010000021">
    <property type="protein sequence ID" value="GAA1593700.1"/>
    <property type="molecule type" value="Genomic_DNA"/>
</dbReference>
<evidence type="ECO:0000313" key="2">
    <source>
        <dbReference type="Proteomes" id="UP001501705"/>
    </source>
</evidence>
<comment type="caution">
    <text evidence="1">The sequence shown here is derived from an EMBL/GenBank/DDBJ whole genome shotgun (WGS) entry which is preliminary data.</text>
</comment>
<dbReference type="Proteomes" id="UP001501705">
    <property type="component" value="Unassembled WGS sequence"/>
</dbReference>
<protein>
    <recommendedName>
        <fullName evidence="3">Tetratricopeptide repeat protein</fullName>
    </recommendedName>
</protein>
<evidence type="ECO:0008006" key="3">
    <source>
        <dbReference type="Google" id="ProtNLM"/>
    </source>
</evidence>
<evidence type="ECO:0000313" key="1">
    <source>
        <dbReference type="EMBL" id="GAA1593700.1"/>
    </source>
</evidence>
<accession>A0ABP4PWU4</accession>
<reference evidence="2" key="1">
    <citation type="journal article" date="2019" name="Int. J. Syst. Evol. Microbiol.">
        <title>The Global Catalogue of Microorganisms (GCM) 10K type strain sequencing project: providing services to taxonomists for standard genome sequencing and annotation.</title>
        <authorList>
            <consortium name="The Broad Institute Genomics Platform"/>
            <consortium name="The Broad Institute Genome Sequencing Center for Infectious Disease"/>
            <person name="Wu L."/>
            <person name="Ma J."/>
        </authorList>
    </citation>
    <scope>NUCLEOTIDE SEQUENCE [LARGE SCALE GENOMIC DNA]</scope>
    <source>
        <strain evidence="2">JCM 15572</strain>
    </source>
</reference>
<sequence length="69" mass="7675">MPSLHLNLADDYRRLQQTEPAYEHLELARKHLDQLPDNPYGNLIRSGVQHVADALAAGNTQPLESSPST</sequence>
<name>A0ABP4PWU4_9ACTN</name>
<organism evidence="1 2">
    <name type="scientific">Kribbella hippodromi</name>
    <dbReference type="NCBI Taxonomy" id="434347"/>
    <lineage>
        <taxon>Bacteria</taxon>
        <taxon>Bacillati</taxon>
        <taxon>Actinomycetota</taxon>
        <taxon>Actinomycetes</taxon>
        <taxon>Propionibacteriales</taxon>
        <taxon>Kribbellaceae</taxon>
        <taxon>Kribbella</taxon>
    </lineage>
</organism>
<proteinExistence type="predicted"/>
<keyword evidence="2" id="KW-1185">Reference proteome</keyword>